<dbReference type="EMBL" id="KE504166">
    <property type="protein sequence ID" value="EPS98385.1"/>
    <property type="molecule type" value="Genomic_DNA"/>
</dbReference>
<reference evidence="1 2" key="1">
    <citation type="journal article" date="2012" name="Science">
        <title>The Paleozoic origin of enzymatic lignin decomposition reconstructed from 31 fungal genomes.</title>
        <authorList>
            <person name="Floudas D."/>
            <person name="Binder M."/>
            <person name="Riley R."/>
            <person name="Barry K."/>
            <person name="Blanchette R.A."/>
            <person name="Henrissat B."/>
            <person name="Martinez A.T."/>
            <person name="Otillar R."/>
            <person name="Spatafora J.W."/>
            <person name="Yadav J.S."/>
            <person name="Aerts A."/>
            <person name="Benoit I."/>
            <person name="Boyd A."/>
            <person name="Carlson A."/>
            <person name="Copeland A."/>
            <person name="Coutinho P.M."/>
            <person name="de Vries R.P."/>
            <person name="Ferreira P."/>
            <person name="Findley K."/>
            <person name="Foster B."/>
            <person name="Gaskell J."/>
            <person name="Glotzer D."/>
            <person name="Gorecki P."/>
            <person name="Heitman J."/>
            <person name="Hesse C."/>
            <person name="Hori C."/>
            <person name="Igarashi K."/>
            <person name="Jurgens J.A."/>
            <person name="Kallen N."/>
            <person name="Kersten P."/>
            <person name="Kohler A."/>
            <person name="Kuees U."/>
            <person name="Kumar T.K.A."/>
            <person name="Kuo A."/>
            <person name="LaButti K."/>
            <person name="Larrondo L.F."/>
            <person name="Lindquist E."/>
            <person name="Ling A."/>
            <person name="Lombard V."/>
            <person name="Lucas S."/>
            <person name="Lundell T."/>
            <person name="Martin R."/>
            <person name="McLaughlin D.J."/>
            <person name="Morgenstern I."/>
            <person name="Morin E."/>
            <person name="Murat C."/>
            <person name="Nagy L.G."/>
            <person name="Nolan M."/>
            <person name="Ohm R.A."/>
            <person name="Patyshakuliyeva A."/>
            <person name="Rokas A."/>
            <person name="Ruiz-Duenas F.J."/>
            <person name="Sabat G."/>
            <person name="Salamov A."/>
            <person name="Samejima M."/>
            <person name="Schmutz J."/>
            <person name="Slot J.C."/>
            <person name="St John F."/>
            <person name="Stenlid J."/>
            <person name="Sun H."/>
            <person name="Sun S."/>
            <person name="Syed K."/>
            <person name="Tsang A."/>
            <person name="Wiebenga A."/>
            <person name="Young D."/>
            <person name="Pisabarro A."/>
            <person name="Eastwood D.C."/>
            <person name="Martin F."/>
            <person name="Cullen D."/>
            <person name="Grigoriev I.V."/>
            <person name="Hibbett D.S."/>
        </authorList>
    </citation>
    <scope>NUCLEOTIDE SEQUENCE</scope>
    <source>
        <strain evidence="2">FP-58527</strain>
    </source>
</reference>
<dbReference type="OrthoDB" id="2574879at2759"/>
<dbReference type="Proteomes" id="UP000015241">
    <property type="component" value="Unassembled WGS sequence"/>
</dbReference>
<sequence>MPTRTRVSGPSAIHRLSTGQERKLVDYLEDHLLEITRNYKKRAHPSSTLPTLASYLKAVHPLLALILQIPPVEPSASLRTSLLLRLTGDVLSSITGYTPGSVDTLPQLLEWMDELDRGWLAVLRGQSWDPVVHSGVDGSHTCHSADEADITERLGRVSSVSQTDRTRLRSILIGGTDRMEEWLANIDTTDQNFQAALETMGLQMGFNDLFSRTLGEMGSLDGSMPPDPQRMAETR</sequence>
<evidence type="ECO:0000313" key="2">
    <source>
        <dbReference type="Proteomes" id="UP000015241"/>
    </source>
</evidence>
<dbReference type="AlphaFoldDB" id="S8F9V1"/>
<proteinExistence type="predicted"/>
<organism evidence="1 2">
    <name type="scientific">Fomitopsis schrenkii</name>
    <name type="common">Brown rot fungus</name>
    <dbReference type="NCBI Taxonomy" id="2126942"/>
    <lineage>
        <taxon>Eukaryota</taxon>
        <taxon>Fungi</taxon>
        <taxon>Dikarya</taxon>
        <taxon>Basidiomycota</taxon>
        <taxon>Agaricomycotina</taxon>
        <taxon>Agaricomycetes</taxon>
        <taxon>Polyporales</taxon>
        <taxon>Fomitopsis</taxon>
    </lineage>
</organism>
<dbReference type="InParanoid" id="S8F9V1"/>
<gene>
    <name evidence="1" type="ORF">FOMPIDRAFT_1031538</name>
</gene>
<name>S8F9V1_FOMSC</name>
<keyword evidence="2" id="KW-1185">Reference proteome</keyword>
<dbReference type="HOGENOM" id="CLU_071087_0_0_1"/>
<accession>S8F9V1</accession>
<dbReference type="eggNOG" id="ENOG502SA9H">
    <property type="taxonomic scope" value="Eukaryota"/>
</dbReference>
<evidence type="ECO:0000313" key="1">
    <source>
        <dbReference type="EMBL" id="EPS98385.1"/>
    </source>
</evidence>
<protein>
    <submittedName>
        <fullName evidence="1">Uncharacterized protein</fullName>
    </submittedName>
</protein>